<keyword evidence="2" id="KW-0812">Transmembrane</keyword>
<name>A0A3G4V4Z7_9VIBR</name>
<organism evidence="4 6">
    <name type="scientific">Vibrio mediterranei</name>
    <dbReference type="NCBI Taxonomy" id="689"/>
    <lineage>
        <taxon>Bacteria</taxon>
        <taxon>Pseudomonadati</taxon>
        <taxon>Pseudomonadota</taxon>
        <taxon>Gammaproteobacteria</taxon>
        <taxon>Vibrionales</taxon>
        <taxon>Vibrionaceae</taxon>
        <taxon>Vibrio</taxon>
    </lineage>
</organism>
<accession>A0A3G4V4Z7</accession>
<sequence>MAVTIRTGANGSYKSAYVAYFIIFEALKAGRVVVTNLEGMEPLEIIAQRFDIEFPSTTKLIRIFSRDNDGVELWQHFFCWCPLGALVVIDECQDLFSPKVGFDMKKVKNRPLSDFLPMLPEGYEGFFHSRHIPVDMSSLNPAETDDRGVAEYDENGRIIYPLTFNEGFMRHRKYNWDIELLSPSWKQVDTGIKECAEQAFRHKNRDGMFPWTQRKPYIYKHSTDVATASIPKKKDGNLISQYVPLEAHLLYKSTGTGKTTTSGGKNMLWANPMFWGVALLTLLCMGYFVYGFASLFVDDAAENQIVEASKVESSNLANTEKDHSSVNDLSNGRDSHSASNDGNSTIVNVAPDFLGFDGLQSLYMTGYVVGIKTNRHTKRKEILSTVSLLAKTLTGDFVLNDNYLRARNIRYTVLSECLLELRYNNKIKLVTCPPKQREIAQTDRPQNAEISLF</sequence>
<keyword evidence="2" id="KW-0472">Membrane</keyword>
<dbReference type="EMBL" id="CP033577">
    <property type="protein sequence ID" value="AYV19846.1"/>
    <property type="molecule type" value="Genomic_DNA"/>
</dbReference>
<reference evidence="4 6" key="1">
    <citation type="submission" date="2018-11" db="EMBL/GenBank/DDBJ databases">
        <title>Complete Genome Sequence of Vbrio mediterranei 117-T6: a Potential Pathogen Bacteria Isolated from the Conchocelis of Pyropia.</title>
        <authorList>
            <person name="Liu Q."/>
        </authorList>
    </citation>
    <scope>NUCLEOTIDE SEQUENCE [LARGE SCALE GENOMIC DNA]</scope>
    <source>
        <strain evidence="4 6">117-T6</strain>
    </source>
</reference>
<feature type="compositionally biased region" description="Basic and acidic residues" evidence="1">
    <location>
        <begin position="319"/>
        <end position="336"/>
    </location>
</feature>
<evidence type="ECO:0000313" key="4">
    <source>
        <dbReference type="EMBL" id="AYV19846.1"/>
    </source>
</evidence>
<feature type="domain" description="Zona occludens toxin N-terminal" evidence="3">
    <location>
        <begin position="2"/>
        <end position="258"/>
    </location>
</feature>
<proteinExistence type="predicted"/>
<gene>
    <name evidence="4" type="ORF">ECB94_00415</name>
    <name evidence="5" type="ORF">ECB94_00470</name>
</gene>
<keyword evidence="2" id="KW-1133">Transmembrane helix</keyword>
<evidence type="ECO:0000313" key="5">
    <source>
        <dbReference type="EMBL" id="AYV19856.1"/>
    </source>
</evidence>
<dbReference type="Gene3D" id="3.40.50.300">
    <property type="entry name" value="P-loop containing nucleotide triphosphate hydrolases"/>
    <property type="match status" value="1"/>
</dbReference>
<dbReference type="Pfam" id="PF05707">
    <property type="entry name" value="Zot"/>
    <property type="match status" value="1"/>
</dbReference>
<dbReference type="InterPro" id="IPR027417">
    <property type="entry name" value="P-loop_NTPase"/>
</dbReference>
<evidence type="ECO:0000259" key="3">
    <source>
        <dbReference type="Pfam" id="PF05707"/>
    </source>
</evidence>
<evidence type="ECO:0000256" key="1">
    <source>
        <dbReference type="SAM" id="MobiDB-lite"/>
    </source>
</evidence>
<dbReference type="AlphaFoldDB" id="A0A3G4V4Z7"/>
<dbReference type="EMBL" id="CP033577">
    <property type="protein sequence ID" value="AYV19856.1"/>
    <property type="molecule type" value="Genomic_DNA"/>
</dbReference>
<feature type="region of interest" description="Disordered" evidence="1">
    <location>
        <begin position="312"/>
        <end position="343"/>
    </location>
</feature>
<feature type="transmembrane region" description="Helical" evidence="2">
    <location>
        <begin position="274"/>
        <end position="297"/>
    </location>
</feature>
<evidence type="ECO:0000313" key="6">
    <source>
        <dbReference type="Proteomes" id="UP000279760"/>
    </source>
</evidence>
<dbReference type="Proteomes" id="UP000279760">
    <property type="component" value="Chromosome 1"/>
</dbReference>
<evidence type="ECO:0000256" key="2">
    <source>
        <dbReference type="SAM" id="Phobius"/>
    </source>
</evidence>
<dbReference type="RefSeq" id="WP_124939717.1">
    <property type="nucleotide sequence ID" value="NZ_CP033577.1"/>
</dbReference>
<dbReference type="InterPro" id="IPR008900">
    <property type="entry name" value="Zot_N"/>
</dbReference>
<protein>
    <submittedName>
        <fullName evidence="4">Toxin</fullName>
    </submittedName>
</protein>